<dbReference type="AlphaFoldDB" id="A0AAX4KDF9"/>
<dbReference type="EMBL" id="CP144089">
    <property type="protein sequence ID" value="WWD04452.1"/>
    <property type="molecule type" value="Genomic_DNA"/>
</dbReference>
<feature type="region of interest" description="Disordered" evidence="1">
    <location>
        <begin position="104"/>
        <end position="130"/>
    </location>
</feature>
<dbReference type="RefSeq" id="XP_066082419.1">
    <property type="nucleotide sequence ID" value="XM_066226322.1"/>
</dbReference>
<organism evidence="2 3">
    <name type="scientific">Kwoniella europaea PYCC6329</name>
    <dbReference type="NCBI Taxonomy" id="1423913"/>
    <lineage>
        <taxon>Eukaryota</taxon>
        <taxon>Fungi</taxon>
        <taxon>Dikarya</taxon>
        <taxon>Basidiomycota</taxon>
        <taxon>Agaricomycotina</taxon>
        <taxon>Tremellomycetes</taxon>
        <taxon>Tremellales</taxon>
        <taxon>Cryptococcaceae</taxon>
        <taxon>Kwoniella</taxon>
    </lineage>
</organism>
<name>A0AAX4KDF9_9TREE</name>
<protein>
    <submittedName>
        <fullName evidence="2">Uncharacterized protein</fullName>
    </submittedName>
</protein>
<gene>
    <name evidence="2" type="ORF">V865_002521</name>
</gene>
<evidence type="ECO:0000313" key="2">
    <source>
        <dbReference type="EMBL" id="WWD04452.1"/>
    </source>
</evidence>
<evidence type="ECO:0000313" key="3">
    <source>
        <dbReference type="Proteomes" id="UP001358614"/>
    </source>
</evidence>
<keyword evidence="3" id="KW-1185">Reference proteome</keyword>
<dbReference type="KEGG" id="ker:91101325"/>
<sequence length="186" mass="21277">MTHSHNMGSESIHTNPYIYDSDLEDEVKVTLQRRDVPSDEASTSRVASRSGSFVGLTKSVADLTSKITKCITDHAGPYLDSIDDQVKRVKMQYQIERSKNVSNDEYKCGVPSTETELSTRYEEEEEDPQNKLIPECQQPQSKFDSFECTDWPSTCGNRCYHHLCEGCRSEHDRVMNGIKVERRCRT</sequence>
<proteinExistence type="predicted"/>
<evidence type="ECO:0000256" key="1">
    <source>
        <dbReference type="SAM" id="MobiDB-lite"/>
    </source>
</evidence>
<dbReference type="GeneID" id="91101325"/>
<accession>A0AAX4KDF9</accession>
<reference evidence="2 3" key="1">
    <citation type="submission" date="2024-01" db="EMBL/GenBank/DDBJ databases">
        <title>Comparative genomics of Cryptococcus and Kwoniella reveals pathogenesis evolution and contrasting modes of karyotype evolution via chromosome fusion or intercentromeric recombination.</title>
        <authorList>
            <person name="Coelho M.A."/>
            <person name="David-Palma M."/>
            <person name="Shea T."/>
            <person name="Bowers K."/>
            <person name="McGinley-Smith S."/>
            <person name="Mohammad A.W."/>
            <person name="Gnirke A."/>
            <person name="Yurkov A.M."/>
            <person name="Nowrousian M."/>
            <person name="Sun S."/>
            <person name="Cuomo C.A."/>
            <person name="Heitman J."/>
        </authorList>
    </citation>
    <scope>NUCLEOTIDE SEQUENCE [LARGE SCALE GENOMIC DNA]</scope>
    <source>
        <strain evidence="2 3">PYCC6329</strain>
    </source>
</reference>
<dbReference type="Proteomes" id="UP001358614">
    <property type="component" value="Chromosome 1"/>
</dbReference>